<evidence type="ECO:0000256" key="2">
    <source>
        <dbReference type="ARBA" id="ARBA00023136"/>
    </source>
</evidence>
<reference evidence="8 9" key="1">
    <citation type="submission" date="2015-10" db="EMBL/GenBank/DDBJ databases">
        <title>Metagenome-Assembled Genomes uncover a global brackish microbiome.</title>
        <authorList>
            <person name="Hugerth L.W."/>
            <person name="Larsson J."/>
            <person name="Alneberg J."/>
            <person name="Lindh M.V."/>
            <person name="Legrand C."/>
            <person name="Pinhassi J."/>
            <person name="Andersson A.F."/>
        </authorList>
    </citation>
    <scope>NUCLEOTIDE SEQUENCE [LARGE SCALE GENOMIC DNA]</scope>
    <source>
        <strain evidence="8">BACL4 MAG-120507-bin80</strain>
    </source>
</reference>
<sequence length="175" mass="18940">MRSFNYIANWVSKCCVAFVLALALTACGYSLRGSEQATTTLSQIILTASNPNDPLVAELIGALDALSVDVVVNSDVPRDGASITLRLGDERLDRRAVSVNSRARAAQYELSLHSQLTLTVGSAVLLDAVEVSVQSEYFEEIENLAGTQDEIALLTQEMRRSLVLQIIRRASAAIQ</sequence>
<dbReference type="PANTHER" id="PTHR38098:SF1">
    <property type="entry name" value="LPS-ASSEMBLY LIPOPROTEIN LPTE"/>
    <property type="match status" value="1"/>
</dbReference>
<gene>
    <name evidence="6" type="primary">lptE</name>
    <name evidence="8" type="ORF">ABR69_05015</name>
</gene>
<dbReference type="PROSITE" id="PS51257">
    <property type="entry name" value="PROKAR_LIPOPROTEIN"/>
    <property type="match status" value="1"/>
</dbReference>
<keyword evidence="3 6" id="KW-0564">Palmitate</keyword>
<dbReference type="AlphaFoldDB" id="A0A0R2SCD9"/>
<evidence type="ECO:0000256" key="1">
    <source>
        <dbReference type="ARBA" id="ARBA00022729"/>
    </source>
</evidence>
<dbReference type="GO" id="GO:1990351">
    <property type="term" value="C:transporter complex"/>
    <property type="evidence" value="ECO:0007669"/>
    <property type="project" value="TreeGrafter"/>
</dbReference>
<keyword evidence="4 6" id="KW-0998">Cell outer membrane</keyword>
<keyword evidence="1 6" id="KW-0732">Signal</keyword>
<evidence type="ECO:0000313" key="9">
    <source>
        <dbReference type="Proteomes" id="UP000051934"/>
    </source>
</evidence>
<comment type="function">
    <text evidence="6">Together with LptD, is involved in the assembly of lipopolysaccharide (LPS) at the surface of the outer membrane. Required for the proper assembly of LptD. Binds LPS and may serve as the LPS recognition site at the outer membrane.</text>
</comment>
<feature type="chain" id="PRO_5008853532" description="LPS-assembly lipoprotein LptE" evidence="7">
    <location>
        <begin position="29"/>
        <end position="175"/>
    </location>
</feature>
<protein>
    <recommendedName>
        <fullName evidence="6">LPS-assembly lipoprotein LptE</fullName>
    </recommendedName>
</protein>
<accession>A0A0R2SCD9</accession>
<evidence type="ECO:0000313" key="8">
    <source>
        <dbReference type="EMBL" id="KRO70163.1"/>
    </source>
</evidence>
<comment type="caution">
    <text evidence="8">The sequence shown here is derived from an EMBL/GenBank/DDBJ whole genome shotgun (WGS) entry which is preliminary data.</text>
</comment>
<feature type="signal peptide" evidence="7">
    <location>
        <begin position="1"/>
        <end position="28"/>
    </location>
</feature>
<comment type="subcellular location">
    <subcellularLocation>
        <location evidence="6">Cell outer membrane</location>
        <topology evidence="6">Lipid-anchor</topology>
    </subcellularLocation>
</comment>
<organism evidence="8 9">
    <name type="scientific">OM182 bacterium BACL3 MAG-120507-bin80</name>
    <dbReference type="NCBI Taxonomy" id="1655577"/>
    <lineage>
        <taxon>Bacteria</taxon>
        <taxon>Pseudomonadati</taxon>
        <taxon>Pseudomonadota</taxon>
        <taxon>Gammaproteobacteria</taxon>
        <taxon>OMG group</taxon>
        <taxon>OM182 clade</taxon>
    </lineage>
</organism>
<name>A0A0R2SCD9_9GAMM</name>
<dbReference type="EMBL" id="LIBB01000383">
    <property type="protein sequence ID" value="KRO70163.1"/>
    <property type="molecule type" value="Genomic_DNA"/>
</dbReference>
<evidence type="ECO:0000256" key="7">
    <source>
        <dbReference type="SAM" id="SignalP"/>
    </source>
</evidence>
<dbReference type="Pfam" id="PF04390">
    <property type="entry name" value="LptE"/>
    <property type="match status" value="1"/>
</dbReference>
<dbReference type="Gene3D" id="3.30.160.150">
    <property type="entry name" value="Lipoprotein like domain"/>
    <property type="match status" value="1"/>
</dbReference>
<dbReference type="GO" id="GO:0043165">
    <property type="term" value="P:Gram-negative-bacterium-type cell outer membrane assembly"/>
    <property type="evidence" value="ECO:0007669"/>
    <property type="project" value="UniProtKB-UniRule"/>
</dbReference>
<comment type="subunit">
    <text evidence="6">Component of the lipopolysaccharide transport and assembly complex. Interacts with LptD.</text>
</comment>
<keyword evidence="2 6" id="KW-0472">Membrane</keyword>
<proteinExistence type="inferred from homology"/>
<dbReference type="GO" id="GO:0001530">
    <property type="term" value="F:lipopolysaccharide binding"/>
    <property type="evidence" value="ECO:0007669"/>
    <property type="project" value="TreeGrafter"/>
</dbReference>
<comment type="similarity">
    <text evidence="6">Belongs to the LptE lipoprotein family.</text>
</comment>
<evidence type="ECO:0000256" key="3">
    <source>
        <dbReference type="ARBA" id="ARBA00023139"/>
    </source>
</evidence>
<evidence type="ECO:0000256" key="4">
    <source>
        <dbReference type="ARBA" id="ARBA00023237"/>
    </source>
</evidence>
<keyword evidence="5 6" id="KW-0449">Lipoprotein</keyword>
<dbReference type="InterPro" id="IPR007485">
    <property type="entry name" value="LPS_assembly_LptE"/>
</dbReference>
<dbReference type="Proteomes" id="UP000051934">
    <property type="component" value="Unassembled WGS sequence"/>
</dbReference>
<dbReference type="GO" id="GO:0015920">
    <property type="term" value="P:lipopolysaccharide transport"/>
    <property type="evidence" value="ECO:0007669"/>
    <property type="project" value="TreeGrafter"/>
</dbReference>
<dbReference type="PANTHER" id="PTHR38098">
    <property type="entry name" value="LPS-ASSEMBLY LIPOPROTEIN LPTE"/>
    <property type="match status" value="1"/>
</dbReference>
<evidence type="ECO:0000256" key="6">
    <source>
        <dbReference type="HAMAP-Rule" id="MF_01186"/>
    </source>
</evidence>
<dbReference type="GO" id="GO:0009279">
    <property type="term" value="C:cell outer membrane"/>
    <property type="evidence" value="ECO:0007669"/>
    <property type="project" value="UniProtKB-SubCell"/>
</dbReference>
<dbReference type="HAMAP" id="MF_01186">
    <property type="entry name" value="LPS_assembly_LptE"/>
    <property type="match status" value="1"/>
</dbReference>
<evidence type="ECO:0000256" key="5">
    <source>
        <dbReference type="ARBA" id="ARBA00023288"/>
    </source>
</evidence>